<proteinExistence type="inferred from homology"/>
<sequence length="108" mass="11518">MNVLLSTTEFVPGYETTVIGVVYGNTVRSKHIGKDIMSGLKSIVGGELEAYTEMLSESRLEAINRMVNTAKGMGADAVVAIRFTTSETMPGAAEMLAYGTAVKLTPKK</sequence>
<name>A0A498GX25_9EURY</name>
<dbReference type="AlphaFoldDB" id="A0A498GX25"/>
<dbReference type="Pfam" id="PF01906">
    <property type="entry name" value="YbjQ_1"/>
    <property type="match status" value="1"/>
</dbReference>
<comment type="caution">
    <text evidence="3">The sequence shown here is derived from an EMBL/GenBank/DDBJ whole genome shotgun (WGS) entry which is preliminary data.</text>
</comment>
<organism evidence="3 4">
    <name type="scientific">Methanoculleus taiwanensis</name>
    <dbReference type="NCBI Taxonomy" id="1550565"/>
    <lineage>
        <taxon>Archaea</taxon>
        <taxon>Methanobacteriati</taxon>
        <taxon>Methanobacteriota</taxon>
        <taxon>Stenosarchaea group</taxon>
        <taxon>Methanomicrobia</taxon>
        <taxon>Methanomicrobiales</taxon>
        <taxon>Methanomicrobiaceae</taxon>
        <taxon>Methanoculleus</taxon>
    </lineage>
</organism>
<protein>
    <recommendedName>
        <fullName evidence="2">UPF0145 protein ABH15_10590</fullName>
    </recommendedName>
</protein>
<dbReference type="RefSeq" id="WP_128694381.1">
    <property type="nucleotide sequence ID" value="NZ_LHQS01000003.1"/>
</dbReference>
<evidence type="ECO:0000313" key="4">
    <source>
        <dbReference type="Proteomes" id="UP000290932"/>
    </source>
</evidence>
<dbReference type="SUPFAM" id="SSF117782">
    <property type="entry name" value="YbjQ-like"/>
    <property type="match status" value="1"/>
</dbReference>
<dbReference type="PANTHER" id="PTHR34068">
    <property type="entry name" value="UPF0145 PROTEIN YBJQ"/>
    <property type="match status" value="1"/>
</dbReference>
<dbReference type="InterPro" id="IPR002765">
    <property type="entry name" value="UPF0145_YbjQ-like"/>
</dbReference>
<gene>
    <name evidence="3" type="ORF">ABH15_10590</name>
</gene>
<dbReference type="InterPro" id="IPR035439">
    <property type="entry name" value="UPF0145_dom_sf"/>
</dbReference>
<evidence type="ECO:0000313" key="3">
    <source>
        <dbReference type="EMBL" id="RXE55232.1"/>
    </source>
</evidence>
<dbReference type="Proteomes" id="UP000290932">
    <property type="component" value="Unassembled WGS sequence"/>
</dbReference>
<dbReference type="Gene3D" id="3.30.110.70">
    <property type="entry name" value="Hypothetical protein apc22750. Chain B"/>
    <property type="match status" value="1"/>
</dbReference>
<dbReference type="HAMAP" id="MF_00338">
    <property type="entry name" value="UPF0145"/>
    <property type="match status" value="1"/>
</dbReference>
<comment type="similarity">
    <text evidence="1 2">Belongs to the UPF0145 family.</text>
</comment>
<evidence type="ECO:0000256" key="1">
    <source>
        <dbReference type="ARBA" id="ARBA00010751"/>
    </source>
</evidence>
<accession>A0A498GX25</accession>
<evidence type="ECO:0000256" key="2">
    <source>
        <dbReference type="HAMAP-Rule" id="MF_00338"/>
    </source>
</evidence>
<reference evidence="3 4" key="1">
    <citation type="journal article" date="2015" name="Int. J. Syst. Evol. Microbiol.">
        <title>Methanoculleus taiwanensis sp. nov., a methanogen isolated from deep marine sediment at the deformation front area near Taiwan.</title>
        <authorList>
            <person name="Weng C.Y."/>
            <person name="Chen S.C."/>
            <person name="Lai M.C."/>
            <person name="Wu S.Y."/>
            <person name="Lin S."/>
            <person name="Yang T.F."/>
            <person name="Chen P.C."/>
        </authorList>
    </citation>
    <scope>NUCLEOTIDE SEQUENCE [LARGE SCALE GENOMIC DNA]</scope>
    <source>
        <strain evidence="3 4">CYW4</strain>
    </source>
</reference>
<dbReference type="EMBL" id="LHQS01000003">
    <property type="protein sequence ID" value="RXE55232.1"/>
    <property type="molecule type" value="Genomic_DNA"/>
</dbReference>
<keyword evidence="4" id="KW-1185">Reference proteome</keyword>
<dbReference type="PANTHER" id="PTHR34068:SF2">
    <property type="entry name" value="UPF0145 PROTEIN SCO3412"/>
    <property type="match status" value="1"/>
</dbReference>